<dbReference type="PANTHER" id="PTHR16047">
    <property type="entry name" value="RFWD3 PROTEIN"/>
    <property type="match status" value="1"/>
</dbReference>
<dbReference type="Pfam" id="PF23419">
    <property type="entry name" value="WD40_RFWD3"/>
    <property type="match status" value="1"/>
</dbReference>
<evidence type="ECO:0000313" key="8">
    <source>
        <dbReference type="EMBL" id="KAF3951315.1"/>
    </source>
</evidence>
<keyword evidence="3" id="KW-0853">WD repeat</keyword>
<evidence type="ECO:0000256" key="4">
    <source>
        <dbReference type="ARBA" id="ARBA00034306"/>
    </source>
</evidence>
<evidence type="ECO:0000256" key="6">
    <source>
        <dbReference type="SAM" id="MobiDB-lite"/>
    </source>
</evidence>
<evidence type="ECO:0000259" key="7">
    <source>
        <dbReference type="PROSITE" id="PS50089"/>
    </source>
</evidence>
<evidence type="ECO:0000256" key="3">
    <source>
        <dbReference type="ARBA" id="ARBA00022574"/>
    </source>
</evidence>
<dbReference type="SMART" id="SM00184">
    <property type="entry name" value="RING"/>
    <property type="match status" value="1"/>
</dbReference>
<dbReference type="InterPro" id="IPR036322">
    <property type="entry name" value="WD40_repeat_dom_sf"/>
</dbReference>
<comment type="subcellular location">
    <subcellularLocation>
        <location evidence="4">Nucleus</location>
        <location evidence="4">Nuclear body</location>
    </subcellularLocation>
</comment>
<accession>A0A8J4QCU3</accession>
<dbReference type="InterPro" id="IPR037381">
    <property type="entry name" value="RFWD3"/>
</dbReference>
<evidence type="ECO:0000256" key="5">
    <source>
        <dbReference type="PROSITE-ProRule" id="PRU00175"/>
    </source>
</evidence>
<name>A0A8J4QCU3_9ROSI</name>
<protein>
    <recommendedName>
        <fullName evidence="2">RING-type E3 ubiquitin transferase</fullName>
        <ecNumber evidence="2">2.3.2.27</ecNumber>
    </recommendedName>
</protein>
<dbReference type="InterPro" id="IPR015943">
    <property type="entry name" value="WD40/YVTN_repeat-like_dom_sf"/>
</dbReference>
<comment type="caution">
    <text evidence="8">The sequence shown here is derived from an EMBL/GenBank/DDBJ whole genome shotgun (WGS) entry which is preliminary data.</text>
</comment>
<dbReference type="AlphaFoldDB" id="A0A8J4QCU3"/>
<keyword evidence="5" id="KW-0863">Zinc-finger</keyword>
<dbReference type="OrthoDB" id="5600418at2759"/>
<dbReference type="Gene3D" id="3.30.40.10">
    <property type="entry name" value="Zinc/RING finger domain, C3HC4 (zinc finger)"/>
    <property type="match status" value="1"/>
</dbReference>
<evidence type="ECO:0000313" key="9">
    <source>
        <dbReference type="Proteomes" id="UP000737018"/>
    </source>
</evidence>
<keyword evidence="5" id="KW-0479">Metal-binding</keyword>
<dbReference type="CDD" id="cd16450">
    <property type="entry name" value="mRING-C3HGC3_RFWD3"/>
    <property type="match status" value="1"/>
</dbReference>
<dbReference type="InterPro" id="IPR001841">
    <property type="entry name" value="Znf_RING"/>
</dbReference>
<proteinExistence type="predicted"/>
<evidence type="ECO:0000256" key="1">
    <source>
        <dbReference type="ARBA" id="ARBA00000900"/>
    </source>
</evidence>
<feature type="region of interest" description="Disordered" evidence="6">
    <location>
        <begin position="1"/>
        <end position="57"/>
    </location>
</feature>
<organism evidence="8 9">
    <name type="scientific">Castanea mollissima</name>
    <name type="common">Chinese chestnut</name>
    <dbReference type="NCBI Taxonomy" id="60419"/>
    <lineage>
        <taxon>Eukaryota</taxon>
        <taxon>Viridiplantae</taxon>
        <taxon>Streptophyta</taxon>
        <taxon>Embryophyta</taxon>
        <taxon>Tracheophyta</taxon>
        <taxon>Spermatophyta</taxon>
        <taxon>Magnoliopsida</taxon>
        <taxon>eudicotyledons</taxon>
        <taxon>Gunneridae</taxon>
        <taxon>Pentapetalae</taxon>
        <taxon>rosids</taxon>
        <taxon>fabids</taxon>
        <taxon>Fagales</taxon>
        <taxon>Fagaceae</taxon>
        <taxon>Castanea</taxon>
    </lineage>
</organism>
<dbReference type="InterPro" id="IPR013083">
    <property type="entry name" value="Znf_RING/FYVE/PHD"/>
</dbReference>
<dbReference type="Pfam" id="PF13639">
    <property type="entry name" value="zf-RING_2"/>
    <property type="match status" value="1"/>
</dbReference>
<dbReference type="GO" id="GO:0036297">
    <property type="term" value="P:interstrand cross-link repair"/>
    <property type="evidence" value="ECO:0007669"/>
    <property type="project" value="InterPro"/>
</dbReference>
<dbReference type="Gene3D" id="2.130.10.10">
    <property type="entry name" value="YVTN repeat-like/Quinoprotein amine dehydrogenase"/>
    <property type="match status" value="1"/>
</dbReference>
<dbReference type="SUPFAM" id="SSF57850">
    <property type="entry name" value="RING/U-box"/>
    <property type="match status" value="1"/>
</dbReference>
<dbReference type="GO" id="GO:0008270">
    <property type="term" value="F:zinc ion binding"/>
    <property type="evidence" value="ECO:0007669"/>
    <property type="project" value="UniProtKB-KW"/>
</dbReference>
<dbReference type="InterPro" id="IPR056527">
    <property type="entry name" value="WD40_RFWD3"/>
</dbReference>
<reference evidence="8" key="1">
    <citation type="submission" date="2020-03" db="EMBL/GenBank/DDBJ databases">
        <title>Castanea mollissima Vanexum genome sequencing.</title>
        <authorList>
            <person name="Staton M."/>
        </authorList>
    </citation>
    <scope>NUCLEOTIDE SEQUENCE</scope>
    <source>
        <tissue evidence="8">Leaf</tissue>
    </source>
</reference>
<dbReference type="PROSITE" id="PS50089">
    <property type="entry name" value="ZF_RING_2"/>
    <property type="match status" value="1"/>
</dbReference>
<evidence type="ECO:0000256" key="2">
    <source>
        <dbReference type="ARBA" id="ARBA00012483"/>
    </source>
</evidence>
<keyword evidence="5" id="KW-0862">Zinc</keyword>
<dbReference type="GO" id="GO:0016567">
    <property type="term" value="P:protein ubiquitination"/>
    <property type="evidence" value="ECO:0007669"/>
    <property type="project" value="InterPro"/>
</dbReference>
<feature type="domain" description="RING-type" evidence="7">
    <location>
        <begin position="93"/>
        <end position="139"/>
    </location>
</feature>
<dbReference type="GO" id="GO:0016604">
    <property type="term" value="C:nuclear body"/>
    <property type="evidence" value="ECO:0007669"/>
    <property type="project" value="UniProtKB-SubCell"/>
</dbReference>
<dbReference type="EC" id="2.3.2.27" evidence="2"/>
<dbReference type="EMBL" id="JRKL02005004">
    <property type="protein sequence ID" value="KAF3951315.1"/>
    <property type="molecule type" value="Genomic_DNA"/>
</dbReference>
<dbReference type="SUPFAM" id="SSF50978">
    <property type="entry name" value="WD40 repeat-like"/>
    <property type="match status" value="1"/>
</dbReference>
<feature type="compositionally biased region" description="Acidic residues" evidence="6">
    <location>
        <begin position="25"/>
        <end position="53"/>
    </location>
</feature>
<gene>
    <name evidence="8" type="ORF">CMV_023019</name>
</gene>
<dbReference type="GO" id="GO:0061630">
    <property type="term" value="F:ubiquitin protein ligase activity"/>
    <property type="evidence" value="ECO:0007669"/>
    <property type="project" value="UniProtKB-EC"/>
</dbReference>
<dbReference type="PANTHER" id="PTHR16047:SF13">
    <property type="entry name" value="E3 UBIQUITIN-PROTEIN LIGASE RFWD3"/>
    <property type="match status" value="1"/>
</dbReference>
<sequence length="440" mass="49249">MEYRDEDYARYLQNVEQLAPLDSGSETEEEGEEEEEEEEREEEEEKEQEEEDEQCKRRRIEGGGEACSSNGVGSVEGSQDNEWNRSEIDGLFCPICMEAWTTDGDHYICCLPCGHIYGMSCIKRWLQQRRNAGKCPQCNRACTLKDIRKLFASRVVAVDEESRKRIRSLEAKCASLEEKDANWCKKESEWKKREDDLRRKVSQLTKRTTDLEHLLGDVQTRASRLANAGGHYQGSPVFGNNFGSTFGGQGSSCSFILQKEFQVDGARLVDVDASSQILLIVRRVSGIDATPVLTKMSLIPPHEKQDIILPSYMKVIRDLRICPSNGSLALFASLGKLSVLSLESNNIILSYNLPAAAWSCSWDLNSSHYIYAGLQNGSLLVFDMRKTDGPVISLNGRSYHPVHTVHSLLHSSTLTSGVRSVLSASSIGLSRWNFDGSEKG</sequence>
<keyword evidence="9" id="KW-1185">Reference proteome</keyword>
<dbReference type="Proteomes" id="UP000737018">
    <property type="component" value="Unassembled WGS sequence"/>
</dbReference>
<comment type="catalytic activity">
    <reaction evidence="1">
        <text>S-ubiquitinyl-[E2 ubiquitin-conjugating enzyme]-L-cysteine + [acceptor protein]-L-lysine = [E2 ubiquitin-conjugating enzyme]-L-cysteine + N(6)-ubiquitinyl-[acceptor protein]-L-lysine.</text>
        <dbReference type="EC" id="2.3.2.27"/>
    </reaction>
</comment>